<organism evidence="1">
    <name type="scientific">Anguilla anguilla</name>
    <name type="common">European freshwater eel</name>
    <name type="synonym">Muraena anguilla</name>
    <dbReference type="NCBI Taxonomy" id="7936"/>
    <lineage>
        <taxon>Eukaryota</taxon>
        <taxon>Metazoa</taxon>
        <taxon>Chordata</taxon>
        <taxon>Craniata</taxon>
        <taxon>Vertebrata</taxon>
        <taxon>Euteleostomi</taxon>
        <taxon>Actinopterygii</taxon>
        <taxon>Neopterygii</taxon>
        <taxon>Teleostei</taxon>
        <taxon>Anguilliformes</taxon>
        <taxon>Anguillidae</taxon>
        <taxon>Anguilla</taxon>
    </lineage>
</organism>
<reference evidence="1" key="1">
    <citation type="submission" date="2014-11" db="EMBL/GenBank/DDBJ databases">
        <authorList>
            <person name="Amaro Gonzalez C."/>
        </authorList>
    </citation>
    <scope>NUCLEOTIDE SEQUENCE</scope>
</reference>
<sequence length="42" mass="4905">MQTLFGVWKPNVTTLASQICLCRIFREKLLRIPQVQAPDMEE</sequence>
<name>A0A0E9RL94_ANGAN</name>
<evidence type="ECO:0000313" key="1">
    <source>
        <dbReference type="EMBL" id="JAH29901.1"/>
    </source>
</evidence>
<accession>A0A0E9RL94</accession>
<dbReference type="AlphaFoldDB" id="A0A0E9RL94"/>
<dbReference type="EMBL" id="GBXM01078676">
    <property type="protein sequence ID" value="JAH29901.1"/>
    <property type="molecule type" value="Transcribed_RNA"/>
</dbReference>
<protein>
    <submittedName>
        <fullName evidence="1">Uncharacterized protein</fullName>
    </submittedName>
</protein>
<reference evidence="1" key="2">
    <citation type="journal article" date="2015" name="Fish Shellfish Immunol.">
        <title>Early steps in the European eel (Anguilla anguilla)-Vibrio vulnificus interaction in the gills: Role of the RtxA13 toxin.</title>
        <authorList>
            <person name="Callol A."/>
            <person name="Pajuelo D."/>
            <person name="Ebbesson L."/>
            <person name="Teles M."/>
            <person name="MacKenzie S."/>
            <person name="Amaro C."/>
        </authorList>
    </citation>
    <scope>NUCLEOTIDE SEQUENCE</scope>
</reference>
<proteinExistence type="predicted"/>